<keyword evidence="1" id="KW-0472">Membrane</keyword>
<evidence type="ECO:0000313" key="3">
    <source>
        <dbReference type="Proteomes" id="UP001161017"/>
    </source>
</evidence>
<feature type="transmembrane region" description="Helical" evidence="1">
    <location>
        <begin position="77"/>
        <end position="98"/>
    </location>
</feature>
<comment type="caution">
    <text evidence="2">The sequence shown here is derived from an EMBL/GenBank/DDBJ whole genome shotgun (WGS) entry which is preliminary data.</text>
</comment>
<dbReference type="EMBL" id="JAPUFD010000011">
    <property type="protein sequence ID" value="MDI1490104.1"/>
    <property type="molecule type" value="Genomic_DNA"/>
</dbReference>
<protein>
    <recommendedName>
        <fullName evidence="4">MARVEL domain-containing protein</fullName>
    </recommendedName>
</protein>
<gene>
    <name evidence="2" type="ORF">OHK93_001304</name>
</gene>
<dbReference type="AlphaFoldDB" id="A0AA43QQZ3"/>
<reference evidence="2" key="1">
    <citation type="journal article" date="2023" name="Genome Biol. Evol.">
        <title>First Whole Genome Sequence and Flow Cytometry Genome Size Data for the Lichen-Forming Fungus Ramalina farinacea (Ascomycota).</title>
        <authorList>
            <person name="Llewellyn T."/>
            <person name="Mian S."/>
            <person name="Hill R."/>
            <person name="Leitch I.J."/>
            <person name="Gaya E."/>
        </authorList>
    </citation>
    <scope>NUCLEOTIDE SEQUENCE</scope>
    <source>
        <strain evidence="2">LIQ254RAFAR</strain>
    </source>
</reference>
<sequence length="174" mass="18248">MAGPDYGALGATFKITRVLQVICLLACIGMAANFISEMVQNNDTPSKELVGTLSVTCIAILYCLITVILHIDNILPHLLNTAADGLMLIALTVVAVVIGKPLSYLNCKVVGSASVAASAYQLGATLKSTVQNKGAVGMEYGNWISANKTTCYEMKAIWGLGIALCKSVPPKDIA</sequence>
<feature type="transmembrane region" description="Helical" evidence="1">
    <location>
        <begin position="18"/>
        <end position="36"/>
    </location>
</feature>
<evidence type="ECO:0000313" key="2">
    <source>
        <dbReference type="EMBL" id="MDI1490104.1"/>
    </source>
</evidence>
<dbReference type="Proteomes" id="UP001161017">
    <property type="component" value="Unassembled WGS sequence"/>
</dbReference>
<accession>A0AA43QQZ3</accession>
<evidence type="ECO:0008006" key="4">
    <source>
        <dbReference type="Google" id="ProtNLM"/>
    </source>
</evidence>
<proteinExistence type="predicted"/>
<feature type="transmembrane region" description="Helical" evidence="1">
    <location>
        <begin position="48"/>
        <end position="71"/>
    </location>
</feature>
<evidence type="ECO:0000256" key="1">
    <source>
        <dbReference type="SAM" id="Phobius"/>
    </source>
</evidence>
<keyword evidence="3" id="KW-1185">Reference proteome</keyword>
<keyword evidence="1" id="KW-1133">Transmembrane helix</keyword>
<name>A0AA43QQZ3_9LECA</name>
<keyword evidence="1" id="KW-0812">Transmembrane</keyword>
<organism evidence="2 3">
    <name type="scientific">Ramalina farinacea</name>
    <dbReference type="NCBI Taxonomy" id="258253"/>
    <lineage>
        <taxon>Eukaryota</taxon>
        <taxon>Fungi</taxon>
        <taxon>Dikarya</taxon>
        <taxon>Ascomycota</taxon>
        <taxon>Pezizomycotina</taxon>
        <taxon>Lecanoromycetes</taxon>
        <taxon>OSLEUM clade</taxon>
        <taxon>Lecanoromycetidae</taxon>
        <taxon>Lecanorales</taxon>
        <taxon>Lecanorineae</taxon>
        <taxon>Ramalinaceae</taxon>
        <taxon>Ramalina</taxon>
    </lineage>
</organism>